<feature type="domain" description="DUF4347" evidence="1">
    <location>
        <begin position="52"/>
        <end position="179"/>
    </location>
</feature>
<evidence type="ECO:0000259" key="1">
    <source>
        <dbReference type="Pfam" id="PF14252"/>
    </source>
</evidence>
<dbReference type="InterPro" id="IPR025592">
    <property type="entry name" value="DUF4347"/>
</dbReference>
<dbReference type="Pfam" id="PF14252">
    <property type="entry name" value="DUF4347"/>
    <property type="match status" value="1"/>
</dbReference>
<name>A0A3A1NB03_9FLAO</name>
<dbReference type="Proteomes" id="UP000266067">
    <property type="component" value="Unassembled WGS sequence"/>
</dbReference>
<comment type="caution">
    <text evidence="2">The sequence shown here is derived from an EMBL/GenBank/DDBJ whole genome shotgun (WGS) entry which is preliminary data.</text>
</comment>
<evidence type="ECO:0000313" key="2">
    <source>
        <dbReference type="EMBL" id="RIV37486.1"/>
    </source>
</evidence>
<dbReference type="EMBL" id="QXFH01000023">
    <property type="protein sequence ID" value="RIV37486.1"/>
    <property type="molecule type" value="Genomic_DNA"/>
</dbReference>
<dbReference type="AlphaFoldDB" id="A0A3A1NB03"/>
<protein>
    <submittedName>
        <fullName evidence="2">DUF4347 domain-containing protein</fullName>
    </submittedName>
</protein>
<organism evidence="2 3">
    <name type="scientific">Flagellimonas lutimaris</name>
    <dbReference type="NCBI Taxonomy" id="475082"/>
    <lineage>
        <taxon>Bacteria</taxon>
        <taxon>Pseudomonadati</taxon>
        <taxon>Bacteroidota</taxon>
        <taxon>Flavobacteriia</taxon>
        <taxon>Flavobacteriales</taxon>
        <taxon>Flavobacteriaceae</taxon>
        <taxon>Flagellimonas</taxon>
    </lineage>
</organism>
<sequence>MPLSKQNQSNKTLLKPKPILQMETTINPKHLLSLLLFFSMALSTSWAQGDEIIVIDSEYSQKASVLESLPKNAAVIEVKHSENPWKTLRQYLQGNTTVQTIHLFANTSYNALQLGGIVYDSEMVNQEFELSMLEGVYQGTNIQLLLYECNLGSNADGLALIKKISDKSYFNIATSTNCTSVFDSNFSFDHRTMNQPISSSIFK</sequence>
<evidence type="ECO:0000313" key="3">
    <source>
        <dbReference type="Proteomes" id="UP000266067"/>
    </source>
</evidence>
<dbReference type="OrthoDB" id="1427804at2"/>
<keyword evidence="3" id="KW-1185">Reference proteome</keyword>
<reference evidence="2 3" key="1">
    <citation type="submission" date="2018-08" db="EMBL/GenBank/DDBJ databases">
        <title>Proposal of Muricauda 72 sp.nov. and Muricauda NH166 sp.nov., isolated from seawater.</title>
        <authorList>
            <person name="Cheng H."/>
            <person name="Wu Y.-H."/>
            <person name="Guo L.-L."/>
            <person name="Xu X.-W."/>
        </authorList>
    </citation>
    <scope>NUCLEOTIDE SEQUENCE [LARGE SCALE GENOMIC DNA]</scope>
    <source>
        <strain evidence="2 3">KCTC 22173</strain>
    </source>
</reference>
<gene>
    <name evidence="2" type="ORF">D2V08_01095</name>
</gene>
<accession>A0A3A1NB03</accession>
<proteinExistence type="predicted"/>